<dbReference type="InterPro" id="IPR041468">
    <property type="entry name" value="HTH_ParB/Spo0J"/>
</dbReference>
<evidence type="ECO:0000259" key="5">
    <source>
        <dbReference type="SMART" id="SM00470"/>
    </source>
</evidence>
<keyword evidence="7" id="KW-1185">Reference proteome</keyword>
<dbReference type="PANTHER" id="PTHR33375:SF1">
    <property type="entry name" value="CHROMOSOME-PARTITIONING PROTEIN PARB-RELATED"/>
    <property type="match status" value="1"/>
</dbReference>
<feature type="region of interest" description="Disordered" evidence="4">
    <location>
        <begin position="1"/>
        <end position="164"/>
    </location>
</feature>
<feature type="compositionally biased region" description="Basic and acidic residues" evidence="4">
    <location>
        <begin position="41"/>
        <end position="72"/>
    </location>
</feature>
<dbReference type="Proteomes" id="UP000313849">
    <property type="component" value="Unassembled WGS sequence"/>
</dbReference>
<accession>A0A5C5BCK6</accession>
<dbReference type="NCBIfam" id="TIGR00180">
    <property type="entry name" value="parB_part"/>
    <property type="match status" value="1"/>
</dbReference>
<evidence type="ECO:0000256" key="3">
    <source>
        <dbReference type="ARBA" id="ARBA00023125"/>
    </source>
</evidence>
<evidence type="ECO:0000256" key="4">
    <source>
        <dbReference type="SAM" id="MobiDB-lite"/>
    </source>
</evidence>
<proteinExistence type="inferred from homology"/>
<dbReference type="GO" id="GO:0007059">
    <property type="term" value="P:chromosome segregation"/>
    <property type="evidence" value="ECO:0007669"/>
    <property type="project" value="UniProtKB-KW"/>
</dbReference>
<dbReference type="FunFam" id="1.10.10.2830:FF:000001">
    <property type="entry name" value="Chromosome partitioning protein ParB"/>
    <property type="match status" value="1"/>
</dbReference>
<dbReference type="SMART" id="SM00470">
    <property type="entry name" value="ParB"/>
    <property type="match status" value="1"/>
</dbReference>
<evidence type="ECO:0000256" key="2">
    <source>
        <dbReference type="ARBA" id="ARBA00022829"/>
    </source>
</evidence>
<reference evidence="6 7" key="1">
    <citation type="submission" date="2019-06" db="EMBL/GenBank/DDBJ databases">
        <title>Draft genome sequence of Miniimonas arenae KCTC 19750T isolated from sea sand.</title>
        <authorList>
            <person name="Park S.-J."/>
        </authorList>
    </citation>
    <scope>NUCLEOTIDE SEQUENCE [LARGE SCALE GENOMIC DNA]</scope>
    <source>
        <strain evidence="6 7">KCTC 19750</strain>
    </source>
</reference>
<gene>
    <name evidence="6" type="ORF">FH969_08595</name>
</gene>
<dbReference type="Gene3D" id="1.10.10.2830">
    <property type="match status" value="1"/>
</dbReference>
<organism evidence="6 7">
    <name type="scientific">Miniimonas arenae</name>
    <dbReference type="NCBI Taxonomy" id="676201"/>
    <lineage>
        <taxon>Bacteria</taxon>
        <taxon>Bacillati</taxon>
        <taxon>Actinomycetota</taxon>
        <taxon>Actinomycetes</taxon>
        <taxon>Micrococcales</taxon>
        <taxon>Beutenbergiaceae</taxon>
        <taxon>Miniimonas</taxon>
    </lineage>
</organism>
<dbReference type="InterPro" id="IPR003115">
    <property type="entry name" value="ParB_N"/>
</dbReference>
<dbReference type="Pfam" id="PF17762">
    <property type="entry name" value="HTH_ParB"/>
    <property type="match status" value="1"/>
</dbReference>
<dbReference type="Gene3D" id="3.90.1530.30">
    <property type="match status" value="1"/>
</dbReference>
<evidence type="ECO:0000256" key="1">
    <source>
        <dbReference type="ARBA" id="ARBA00006295"/>
    </source>
</evidence>
<sequence length="436" mass="47262">MSERRRTGLGRGLGALIPTSPTAARPVDVFFPDQTAHRSTTHSDENERSASELRADVDDEHGIAHSHLEHPVAHPGAATTTNDAGPGADTTTNDERTERPEPNHRPGATAANAELRAAVDSEEGVATPQTPHPEVTSRRTAPSVSRNDAPEGDESDTSSTGLRDVPARFAELPVGSVVPNPNQPRTVFDEDDLAELAASIREVGVLQPIVVRPVGDHYELVMGERRWRATQAAGLDHVPAIIRETADTDLLRDALLENLHRANLNPLEEAAAYQQLLEDFECTHEQLATRIARSRPQISNTLRLLRLPPAVQRRVAAGVLSAGHARALLGLSDATSMEHLAHRIVAEGLSVRATEEIVALGEDDEPLRPELRRRPRASQGSAVLEDLGRRLSDRWDTRVKIAMGQRKGRISIEFASAEDLDRILESLAPGESAASS</sequence>
<dbReference type="OrthoDB" id="9802051at2"/>
<dbReference type="SUPFAM" id="SSF110849">
    <property type="entry name" value="ParB/Sulfiredoxin"/>
    <property type="match status" value="1"/>
</dbReference>
<dbReference type="EMBL" id="VENP01000028">
    <property type="protein sequence ID" value="TNU73969.1"/>
    <property type="molecule type" value="Genomic_DNA"/>
</dbReference>
<dbReference type="SUPFAM" id="SSF109709">
    <property type="entry name" value="KorB DNA-binding domain-like"/>
    <property type="match status" value="1"/>
</dbReference>
<dbReference type="PANTHER" id="PTHR33375">
    <property type="entry name" value="CHROMOSOME-PARTITIONING PROTEIN PARB-RELATED"/>
    <property type="match status" value="1"/>
</dbReference>
<keyword evidence="2" id="KW-0159">Chromosome partition</keyword>
<dbReference type="FunFam" id="3.90.1530.30:FF:000001">
    <property type="entry name" value="Chromosome partitioning protein ParB"/>
    <property type="match status" value="1"/>
</dbReference>
<dbReference type="GO" id="GO:0045881">
    <property type="term" value="P:positive regulation of sporulation resulting in formation of a cellular spore"/>
    <property type="evidence" value="ECO:0007669"/>
    <property type="project" value="TreeGrafter"/>
</dbReference>
<comment type="caution">
    <text evidence="6">The sequence shown here is derived from an EMBL/GenBank/DDBJ whole genome shotgun (WGS) entry which is preliminary data.</text>
</comment>
<dbReference type="AlphaFoldDB" id="A0A5C5BCK6"/>
<dbReference type="Pfam" id="PF02195">
    <property type="entry name" value="ParB_N"/>
    <property type="match status" value="1"/>
</dbReference>
<evidence type="ECO:0000313" key="6">
    <source>
        <dbReference type="EMBL" id="TNU73969.1"/>
    </source>
</evidence>
<dbReference type="RefSeq" id="WP_139986956.1">
    <property type="nucleotide sequence ID" value="NZ_VENP01000028.1"/>
</dbReference>
<evidence type="ECO:0000313" key="7">
    <source>
        <dbReference type="Proteomes" id="UP000313849"/>
    </source>
</evidence>
<protein>
    <submittedName>
        <fullName evidence="6">ParB/RepB/Spo0J family partition protein</fullName>
    </submittedName>
</protein>
<keyword evidence="3" id="KW-0238">DNA-binding</keyword>
<feature type="compositionally biased region" description="Basic and acidic residues" evidence="4">
    <location>
        <begin position="93"/>
        <end position="104"/>
    </location>
</feature>
<dbReference type="InterPro" id="IPR036086">
    <property type="entry name" value="ParB/Sulfiredoxin_sf"/>
</dbReference>
<dbReference type="InterPro" id="IPR057240">
    <property type="entry name" value="ParB_dimer_C"/>
</dbReference>
<dbReference type="GO" id="GO:0005694">
    <property type="term" value="C:chromosome"/>
    <property type="evidence" value="ECO:0007669"/>
    <property type="project" value="TreeGrafter"/>
</dbReference>
<dbReference type="Pfam" id="PF23552">
    <property type="entry name" value="ParB_C"/>
    <property type="match status" value="1"/>
</dbReference>
<name>A0A5C5BCK6_9MICO</name>
<comment type="similarity">
    <text evidence="1">Belongs to the ParB family.</text>
</comment>
<feature type="domain" description="ParB-like N-terminal" evidence="5">
    <location>
        <begin position="170"/>
        <end position="259"/>
    </location>
</feature>
<dbReference type="CDD" id="cd16393">
    <property type="entry name" value="SPO0J_N"/>
    <property type="match status" value="1"/>
</dbReference>
<dbReference type="InterPro" id="IPR004437">
    <property type="entry name" value="ParB/RepB/Spo0J"/>
</dbReference>
<dbReference type="GO" id="GO:0003677">
    <property type="term" value="F:DNA binding"/>
    <property type="evidence" value="ECO:0007669"/>
    <property type="project" value="UniProtKB-KW"/>
</dbReference>
<dbReference type="InterPro" id="IPR050336">
    <property type="entry name" value="Chromosome_partition/occlusion"/>
</dbReference>